<evidence type="ECO:0000313" key="2">
    <source>
        <dbReference type="EMBL" id="KJH53344.1"/>
    </source>
</evidence>
<dbReference type="SUPFAM" id="SSF50182">
    <property type="entry name" value="Sm-like ribonucleoproteins"/>
    <property type="match status" value="1"/>
</dbReference>
<dbReference type="STRING" id="29172.A0A0D8YBF1"/>
<accession>A0A0D8YBF1</accession>
<organism evidence="2 3">
    <name type="scientific">Dictyocaulus viviparus</name>
    <name type="common">Bovine lungworm</name>
    <dbReference type="NCBI Taxonomy" id="29172"/>
    <lineage>
        <taxon>Eukaryota</taxon>
        <taxon>Metazoa</taxon>
        <taxon>Ecdysozoa</taxon>
        <taxon>Nematoda</taxon>
        <taxon>Chromadorea</taxon>
        <taxon>Rhabditida</taxon>
        <taxon>Rhabditina</taxon>
        <taxon>Rhabditomorpha</taxon>
        <taxon>Strongyloidea</taxon>
        <taxon>Metastrongylidae</taxon>
        <taxon>Dictyocaulus</taxon>
    </lineage>
</organism>
<dbReference type="PANTHER" id="PTHR21196">
    <property type="entry name" value="U7 SNRNA-ASSOCIATED SM-LIKE PROTEIN LSM10"/>
    <property type="match status" value="1"/>
</dbReference>
<gene>
    <name evidence="2" type="ORF">DICVIV_00467</name>
</gene>
<dbReference type="OrthoDB" id="10256176at2759"/>
<keyword evidence="3" id="KW-1185">Reference proteome</keyword>
<sequence length="95" mass="11118">MEHHRMNLGLHAFANGLSGMKIYAELRQGTFAIGILDDCDEYFNLRIRDALIIRARKEERVDEFFISGRHLRYIHLDNPTEVKDVLRKSCSLSRI</sequence>
<dbReference type="GO" id="GO:0071209">
    <property type="term" value="F:U7 snRNA binding"/>
    <property type="evidence" value="ECO:0007669"/>
    <property type="project" value="TreeGrafter"/>
</dbReference>
<evidence type="ECO:0000313" key="3">
    <source>
        <dbReference type="Proteomes" id="UP000053766"/>
    </source>
</evidence>
<dbReference type="EMBL" id="KN716153">
    <property type="protein sequence ID" value="KJH53344.1"/>
    <property type="molecule type" value="Genomic_DNA"/>
</dbReference>
<reference evidence="2 3" key="1">
    <citation type="submission" date="2013-11" db="EMBL/GenBank/DDBJ databases">
        <title>Draft genome of the bovine lungworm Dictyocaulus viviparus.</title>
        <authorList>
            <person name="Mitreva M."/>
        </authorList>
    </citation>
    <scope>NUCLEOTIDE SEQUENCE [LARGE SCALE GENOMIC DNA]</scope>
    <source>
        <strain evidence="2 3">HannoverDv2000</strain>
    </source>
</reference>
<dbReference type="GO" id="GO:0016604">
    <property type="term" value="C:nuclear body"/>
    <property type="evidence" value="ECO:0007669"/>
    <property type="project" value="TreeGrafter"/>
</dbReference>
<dbReference type="Gene3D" id="2.30.30.100">
    <property type="match status" value="1"/>
</dbReference>
<dbReference type="AlphaFoldDB" id="A0A0D8YBF1"/>
<dbReference type="InterPro" id="IPR001163">
    <property type="entry name" value="Sm_dom_euk/arc"/>
</dbReference>
<protein>
    <submittedName>
        <fullName evidence="2">LSM domain protein</fullName>
    </submittedName>
</protein>
<dbReference type="GO" id="GO:0071208">
    <property type="term" value="F:histone pre-mRNA DCP binding"/>
    <property type="evidence" value="ECO:0007669"/>
    <property type="project" value="TreeGrafter"/>
</dbReference>
<dbReference type="InterPro" id="IPR052840">
    <property type="entry name" value="U7_snRNA_Sm-like"/>
</dbReference>
<feature type="domain" description="Sm" evidence="1">
    <location>
        <begin position="17"/>
        <end position="75"/>
    </location>
</feature>
<dbReference type="Proteomes" id="UP000053766">
    <property type="component" value="Unassembled WGS sequence"/>
</dbReference>
<name>A0A0D8YBF1_DICVI</name>
<reference evidence="3" key="2">
    <citation type="journal article" date="2016" name="Sci. Rep.">
        <title>Dictyocaulus viviparus genome, variome and transcriptome elucidate lungworm biology and support future intervention.</title>
        <authorList>
            <person name="McNulty S.N."/>
            <person name="Strube C."/>
            <person name="Rosa B.A."/>
            <person name="Martin J.C."/>
            <person name="Tyagi R."/>
            <person name="Choi Y.J."/>
            <person name="Wang Q."/>
            <person name="Hallsworth Pepin K."/>
            <person name="Zhang X."/>
            <person name="Ozersky P."/>
            <person name="Wilson R.K."/>
            <person name="Sternberg P.W."/>
            <person name="Gasser R.B."/>
            <person name="Mitreva M."/>
        </authorList>
    </citation>
    <scope>NUCLEOTIDE SEQUENCE [LARGE SCALE GENOMIC DNA]</scope>
    <source>
        <strain evidence="3">HannoverDv2000</strain>
    </source>
</reference>
<dbReference type="PANTHER" id="PTHR21196:SF1">
    <property type="entry name" value="U7 SNRNA-ASSOCIATED SM-LIKE PROTEIN LSM10"/>
    <property type="match status" value="1"/>
</dbReference>
<dbReference type="GO" id="GO:0006398">
    <property type="term" value="P:mRNA 3'-end processing by stem-loop binding and cleavage"/>
    <property type="evidence" value="ECO:0007669"/>
    <property type="project" value="TreeGrafter"/>
</dbReference>
<proteinExistence type="predicted"/>
<dbReference type="GO" id="GO:0071254">
    <property type="term" value="C:cytoplasmic U snRNP body"/>
    <property type="evidence" value="ECO:0007669"/>
    <property type="project" value="TreeGrafter"/>
</dbReference>
<dbReference type="Pfam" id="PF01423">
    <property type="entry name" value="LSM"/>
    <property type="match status" value="1"/>
</dbReference>
<dbReference type="InterPro" id="IPR010920">
    <property type="entry name" value="LSM_dom_sf"/>
</dbReference>
<evidence type="ECO:0000259" key="1">
    <source>
        <dbReference type="Pfam" id="PF01423"/>
    </source>
</evidence>